<dbReference type="InterPro" id="IPR014718">
    <property type="entry name" value="GH-type_carb-bd"/>
</dbReference>
<comment type="catalytic activity">
    <reaction evidence="1">
        <text>alpha-D-glucose 6-phosphate = beta-D-glucose 6-phosphate</text>
        <dbReference type="Rhea" id="RHEA:16249"/>
        <dbReference type="ChEBI" id="CHEBI:58225"/>
        <dbReference type="ChEBI" id="CHEBI:58247"/>
        <dbReference type="EC" id="5.1.3.15"/>
    </reaction>
</comment>
<evidence type="ECO:0000256" key="1">
    <source>
        <dbReference type="ARBA" id="ARBA00001096"/>
    </source>
</evidence>
<evidence type="ECO:0000313" key="5">
    <source>
        <dbReference type="EMBL" id="VAW62181.1"/>
    </source>
</evidence>
<dbReference type="GO" id="GO:0005737">
    <property type="term" value="C:cytoplasm"/>
    <property type="evidence" value="ECO:0007669"/>
    <property type="project" value="TreeGrafter"/>
</dbReference>
<dbReference type="CDD" id="cd09020">
    <property type="entry name" value="D-hex-6-P-epi_like"/>
    <property type="match status" value="1"/>
</dbReference>
<dbReference type="GO" id="GO:0047938">
    <property type="term" value="F:glucose-6-phosphate 1-epimerase activity"/>
    <property type="evidence" value="ECO:0007669"/>
    <property type="project" value="UniProtKB-EC"/>
</dbReference>
<proteinExistence type="inferred from homology"/>
<dbReference type="PANTHER" id="PTHR11122">
    <property type="entry name" value="APOSPORY-ASSOCIATED PROTEIN C-RELATED"/>
    <property type="match status" value="1"/>
</dbReference>
<comment type="similarity">
    <text evidence="2">Belongs to the glucose-6-phosphate 1-epimerase family.</text>
</comment>
<organism evidence="5">
    <name type="scientific">hydrothermal vent metagenome</name>
    <dbReference type="NCBI Taxonomy" id="652676"/>
    <lineage>
        <taxon>unclassified sequences</taxon>
        <taxon>metagenomes</taxon>
        <taxon>ecological metagenomes</taxon>
    </lineage>
</organism>
<gene>
    <name evidence="5" type="ORF">MNBD_GAMMA11-2670</name>
</gene>
<dbReference type="AlphaFoldDB" id="A0A3B0X354"/>
<sequence>MNLQKLNEKFSFKNKTGYLQIKEGKGGISVIEIKNNQAAAKLSFQGAHLLSWIPQGEQEVIWLSDDARFEPGKSVRGGIPICWPWFGAHKTSADYPAHGFARTTGWQLVNARQLAEDETEITFSLNTENLSKNIQKMWPYSTLLEYVVTIGKTLKLALTTTNNSHKKITVSEALHTYFKVDNVAQSKVHGLDGISYLDKPDDFKRKQQQGLIEISEEVDRVYLNTEEDIVIENKNREISIKKQGSRSTVVWNPWKEVADKMGDLGEAGYLQMLCVESANAAENTIRLNPGESHALNVEMSVVTRSMDK</sequence>
<evidence type="ECO:0000256" key="2">
    <source>
        <dbReference type="ARBA" id="ARBA00005866"/>
    </source>
</evidence>
<dbReference type="PANTHER" id="PTHR11122:SF13">
    <property type="entry name" value="GLUCOSE-6-PHOSPHATE 1-EPIMERASE"/>
    <property type="match status" value="1"/>
</dbReference>
<keyword evidence="4" id="KW-0413">Isomerase</keyword>
<dbReference type="EC" id="5.1.3.15" evidence="3"/>
<dbReference type="InterPro" id="IPR025532">
    <property type="entry name" value="G6P_1-epimerase"/>
</dbReference>
<dbReference type="Gene3D" id="2.70.98.10">
    <property type="match status" value="1"/>
</dbReference>
<reference evidence="5" key="1">
    <citation type="submission" date="2018-06" db="EMBL/GenBank/DDBJ databases">
        <authorList>
            <person name="Zhirakovskaya E."/>
        </authorList>
    </citation>
    <scope>NUCLEOTIDE SEQUENCE</scope>
</reference>
<dbReference type="InterPro" id="IPR008183">
    <property type="entry name" value="Aldose_1/G6P_1-epimerase"/>
</dbReference>
<evidence type="ECO:0000256" key="3">
    <source>
        <dbReference type="ARBA" id="ARBA00012083"/>
    </source>
</evidence>
<accession>A0A3B0X354</accession>
<dbReference type="EMBL" id="UOFG01000164">
    <property type="protein sequence ID" value="VAW62181.1"/>
    <property type="molecule type" value="Genomic_DNA"/>
</dbReference>
<name>A0A3B0X354_9ZZZZ</name>
<dbReference type="SUPFAM" id="SSF74650">
    <property type="entry name" value="Galactose mutarotase-like"/>
    <property type="match status" value="1"/>
</dbReference>
<dbReference type="Pfam" id="PF01263">
    <property type="entry name" value="Aldose_epim"/>
    <property type="match status" value="1"/>
</dbReference>
<evidence type="ECO:0000256" key="4">
    <source>
        <dbReference type="ARBA" id="ARBA00023235"/>
    </source>
</evidence>
<protein>
    <recommendedName>
        <fullName evidence="3">glucose-6-phosphate 1-epimerase</fullName>
        <ecNumber evidence="3">5.1.3.15</ecNumber>
    </recommendedName>
</protein>
<dbReference type="GO" id="GO:0005975">
    <property type="term" value="P:carbohydrate metabolic process"/>
    <property type="evidence" value="ECO:0007669"/>
    <property type="project" value="InterPro"/>
</dbReference>
<dbReference type="InterPro" id="IPR011013">
    <property type="entry name" value="Gal_mutarotase_sf_dom"/>
</dbReference>
<dbReference type="PIRSF" id="PIRSF016020">
    <property type="entry name" value="PHexose_mutarotase"/>
    <property type="match status" value="1"/>
</dbReference>
<dbReference type="GO" id="GO:0030246">
    <property type="term" value="F:carbohydrate binding"/>
    <property type="evidence" value="ECO:0007669"/>
    <property type="project" value="InterPro"/>
</dbReference>